<evidence type="ECO:0000313" key="2">
    <source>
        <dbReference type="Proteomes" id="UP000006038"/>
    </source>
</evidence>
<dbReference type="EnsemblPlants" id="OB10G19540.1">
    <property type="protein sequence ID" value="OB10G19540.1"/>
    <property type="gene ID" value="OB10G19540"/>
</dbReference>
<name>J3N356_ORYBR</name>
<sequence length="62" mass="6620">MADLELEQQQQLGLKLLGFGAWDWSSNGVGGSSVNERGGRGELAPVLPFMAWAMAWEGVGIT</sequence>
<evidence type="ECO:0000313" key="1">
    <source>
        <dbReference type="EnsemblPlants" id="OB10G19540.1"/>
    </source>
</evidence>
<reference evidence="1" key="2">
    <citation type="submission" date="2013-04" db="UniProtKB">
        <authorList>
            <consortium name="EnsemblPlants"/>
        </authorList>
    </citation>
    <scope>IDENTIFICATION</scope>
</reference>
<reference evidence="1" key="1">
    <citation type="journal article" date="2013" name="Nat. Commun.">
        <title>Whole-genome sequencing of Oryza brachyantha reveals mechanisms underlying Oryza genome evolution.</title>
        <authorList>
            <person name="Chen J."/>
            <person name="Huang Q."/>
            <person name="Gao D."/>
            <person name="Wang J."/>
            <person name="Lang Y."/>
            <person name="Liu T."/>
            <person name="Li B."/>
            <person name="Bai Z."/>
            <person name="Luis Goicoechea J."/>
            <person name="Liang C."/>
            <person name="Chen C."/>
            <person name="Zhang W."/>
            <person name="Sun S."/>
            <person name="Liao Y."/>
            <person name="Zhang X."/>
            <person name="Yang L."/>
            <person name="Song C."/>
            <person name="Wang M."/>
            <person name="Shi J."/>
            <person name="Liu G."/>
            <person name="Liu J."/>
            <person name="Zhou H."/>
            <person name="Zhou W."/>
            <person name="Yu Q."/>
            <person name="An N."/>
            <person name="Chen Y."/>
            <person name="Cai Q."/>
            <person name="Wang B."/>
            <person name="Liu B."/>
            <person name="Min J."/>
            <person name="Huang Y."/>
            <person name="Wu H."/>
            <person name="Li Z."/>
            <person name="Zhang Y."/>
            <person name="Yin Y."/>
            <person name="Song W."/>
            <person name="Jiang J."/>
            <person name="Jackson S.A."/>
            <person name="Wing R.A."/>
            <person name="Wang J."/>
            <person name="Chen M."/>
        </authorList>
    </citation>
    <scope>NUCLEOTIDE SEQUENCE [LARGE SCALE GENOMIC DNA]</scope>
    <source>
        <strain evidence="1">cv. IRGC 101232</strain>
    </source>
</reference>
<dbReference type="Gramene" id="OB10G19540.1">
    <property type="protein sequence ID" value="OB10G19540.1"/>
    <property type="gene ID" value="OB10G19540"/>
</dbReference>
<keyword evidence="2" id="KW-1185">Reference proteome</keyword>
<dbReference type="AlphaFoldDB" id="J3N356"/>
<protein>
    <submittedName>
        <fullName evidence="1">Uncharacterized protein</fullName>
    </submittedName>
</protein>
<accession>J3N356</accession>
<organism evidence="1">
    <name type="scientific">Oryza brachyantha</name>
    <name type="common">malo sina</name>
    <dbReference type="NCBI Taxonomy" id="4533"/>
    <lineage>
        <taxon>Eukaryota</taxon>
        <taxon>Viridiplantae</taxon>
        <taxon>Streptophyta</taxon>
        <taxon>Embryophyta</taxon>
        <taxon>Tracheophyta</taxon>
        <taxon>Spermatophyta</taxon>
        <taxon>Magnoliopsida</taxon>
        <taxon>Liliopsida</taxon>
        <taxon>Poales</taxon>
        <taxon>Poaceae</taxon>
        <taxon>BOP clade</taxon>
        <taxon>Oryzoideae</taxon>
        <taxon>Oryzeae</taxon>
        <taxon>Oryzinae</taxon>
        <taxon>Oryza</taxon>
    </lineage>
</organism>
<proteinExistence type="predicted"/>
<dbReference type="HOGENOM" id="CLU_2907676_0_0_1"/>
<dbReference type="Proteomes" id="UP000006038">
    <property type="component" value="Chromosome 10"/>
</dbReference>